<protein>
    <submittedName>
        <fullName evidence="2">Antitoxin</fullName>
    </submittedName>
</protein>
<keyword evidence="3" id="KW-1185">Reference proteome</keyword>
<feature type="region of interest" description="Disordered" evidence="1">
    <location>
        <begin position="44"/>
        <end position="80"/>
    </location>
</feature>
<name>A0ABS9TKD6_9PSEU</name>
<sequence length="80" mass="8652">MGLMEKIRELLHQHDDKVDQGIEKAGEMAKSKVEGHDEQIDQAVDKLQQMTGDGDTTEPKPPGTAPPDATPGGQEPPPPR</sequence>
<dbReference type="InterPro" id="IPR028037">
    <property type="entry name" value="Antitoxin_Rv0909/MT0933"/>
</dbReference>
<accession>A0ABS9TKD6</accession>
<evidence type="ECO:0000256" key="1">
    <source>
        <dbReference type="SAM" id="MobiDB-lite"/>
    </source>
</evidence>
<organism evidence="2 3">
    <name type="scientific">Pseudonocardia alaniniphila</name>
    <dbReference type="NCBI Taxonomy" id="75291"/>
    <lineage>
        <taxon>Bacteria</taxon>
        <taxon>Bacillati</taxon>
        <taxon>Actinomycetota</taxon>
        <taxon>Actinomycetes</taxon>
        <taxon>Pseudonocardiales</taxon>
        <taxon>Pseudonocardiaceae</taxon>
        <taxon>Pseudonocardia</taxon>
    </lineage>
</organism>
<dbReference type="Proteomes" id="UP001299970">
    <property type="component" value="Unassembled WGS sequence"/>
</dbReference>
<comment type="caution">
    <text evidence="2">The sequence shown here is derived from an EMBL/GenBank/DDBJ whole genome shotgun (WGS) entry which is preliminary data.</text>
</comment>
<proteinExistence type="predicted"/>
<evidence type="ECO:0000313" key="2">
    <source>
        <dbReference type="EMBL" id="MCH6168999.1"/>
    </source>
</evidence>
<dbReference type="EMBL" id="JAKXMK010000023">
    <property type="protein sequence ID" value="MCH6168999.1"/>
    <property type="molecule type" value="Genomic_DNA"/>
</dbReference>
<dbReference type="RefSeq" id="WP_241039643.1">
    <property type="nucleotide sequence ID" value="NZ_BAAAJF010000040.1"/>
</dbReference>
<dbReference type="Pfam" id="PF14013">
    <property type="entry name" value="MT0933_antitox"/>
    <property type="match status" value="1"/>
</dbReference>
<gene>
    <name evidence="2" type="ORF">MMF94_25170</name>
</gene>
<reference evidence="2 3" key="1">
    <citation type="submission" date="2022-03" db="EMBL/GenBank/DDBJ databases">
        <title>Pseudonocardia alaer sp. nov., a novel actinomycete isolated from reed forest soil.</title>
        <authorList>
            <person name="Wang L."/>
        </authorList>
    </citation>
    <scope>NUCLEOTIDE SEQUENCE [LARGE SCALE GENOMIC DNA]</scope>
    <source>
        <strain evidence="2 3">Y-16303</strain>
    </source>
</reference>
<evidence type="ECO:0000313" key="3">
    <source>
        <dbReference type="Proteomes" id="UP001299970"/>
    </source>
</evidence>
<feature type="compositionally biased region" description="Pro residues" evidence="1">
    <location>
        <begin position="59"/>
        <end position="80"/>
    </location>
</feature>